<feature type="domain" description="Cytidylate kinase" evidence="9">
    <location>
        <begin position="9"/>
        <end position="225"/>
    </location>
</feature>
<comment type="similarity">
    <text evidence="1 8">Belongs to the cytidylate kinase family. Type 1 subfamily.</text>
</comment>
<dbReference type="Gene3D" id="3.40.50.300">
    <property type="entry name" value="P-loop containing nucleotide triphosphate hydrolases"/>
    <property type="match status" value="1"/>
</dbReference>
<comment type="caution">
    <text evidence="10">The sequence shown here is derived from an EMBL/GenBank/DDBJ whole genome shotgun (WGS) entry which is preliminary data.</text>
</comment>
<dbReference type="RefSeq" id="WP_209665713.1">
    <property type="nucleotide sequence ID" value="NZ_JAGGMS010000001.1"/>
</dbReference>
<comment type="catalytic activity">
    <reaction evidence="6 8">
        <text>dCMP + ATP = dCDP + ADP</text>
        <dbReference type="Rhea" id="RHEA:25094"/>
        <dbReference type="ChEBI" id="CHEBI:30616"/>
        <dbReference type="ChEBI" id="CHEBI:57566"/>
        <dbReference type="ChEBI" id="CHEBI:58593"/>
        <dbReference type="ChEBI" id="CHEBI:456216"/>
        <dbReference type="EC" id="2.7.4.25"/>
    </reaction>
</comment>
<sequence length="241" mass="24721">MAGVLRGVIALDGPSGTGKTTAARGLATRLGSGYLDTGAMYRVIALAVLRAGADPADPAAVLAVAERTELTVGTDPAGVRVLLDGEDVAVAIRGGDVDHAVSPVSAVPEVRARLVDEQRRIIAEVLAAQGGIVVDGRDIGTVVAPDAPLKVFLTASPEARAARRSAEHGATGVESTVESVRAAVDRRDRLDSTRAASPLRAAEDAVALDTSDLDREQVITALTGLARERGLLDQVGAEALR</sequence>
<dbReference type="NCBIfam" id="TIGR00017">
    <property type="entry name" value="cmk"/>
    <property type="match status" value="1"/>
</dbReference>
<feature type="binding site" evidence="8">
    <location>
        <begin position="13"/>
        <end position="21"/>
    </location>
    <ligand>
        <name>ATP</name>
        <dbReference type="ChEBI" id="CHEBI:30616"/>
    </ligand>
</feature>
<comment type="catalytic activity">
    <reaction evidence="7 8">
        <text>CMP + ATP = CDP + ADP</text>
        <dbReference type="Rhea" id="RHEA:11600"/>
        <dbReference type="ChEBI" id="CHEBI:30616"/>
        <dbReference type="ChEBI" id="CHEBI:58069"/>
        <dbReference type="ChEBI" id="CHEBI:60377"/>
        <dbReference type="ChEBI" id="CHEBI:456216"/>
        <dbReference type="EC" id="2.7.4.25"/>
    </reaction>
</comment>
<evidence type="ECO:0000256" key="2">
    <source>
        <dbReference type="ARBA" id="ARBA00022679"/>
    </source>
</evidence>
<keyword evidence="2 8" id="KW-0808">Transferase</keyword>
<protein>
    <recommendedName>
        <fullName evidence="8">Cytidylate kinase</fullName>
        <shortName evidence="8">CK</shortName>
        <ecNumber evidence="8">2.7.4.25</ecNumber>
    </recommendedName>
    <alternativeName>
        <fullName evidence="8">Cytidine monophosphate kinase</fullName>
        <shortName evidence="8">CMP kinase</shortName>
    </alternativeName>
</protein>
<keyword evidence="5 8" id="KW-0067">ATP-binding</keyword>
<reference evidence="10 11" key="1">
    <citation type="submission" date="2021-03" db="EMBL/GenBank/DDBJ databases">
        <title>Sequencing the genomes of 1000 actinobacteria strains.</title>
        <authorList>
            <person name="Klenk H.-P."/>
        </authorList>
    </citation>
    <scope>NUCLEOTIDE SEQUENCE [LARGE SCALE GENOMIC DNA]</scope>
    <source>
        <strain evidence="10 11">DSM 45510</strain>
    </source>
</reference>
<keyword evidence="4 8" id="KW-0418">Kinase</keyword>
<dbReference type="SUPFAM" id="SSF52540">
    <property type="entry name" value="P-loop containing nucleoside triphosphate hydrolases"/>
    <property type="match status" value="1"/>
</dbReference>
<dbReference type="HAMAP" id="MF_00238">
    <property type="entry name" value="Cytidyl_kinase_type1"/>
    <property type="match status" value="1"/>
</dbReference>
<dbReference type="InterPro" id="IPR011994">
    <property type="entry name" value="Cytidylate_kinase_dom"/>
</dbReference>
<dbReference type="Pfam" id="PF02224">
    <property type="entry name" value="Cytidylate_kin"/>
    <property type="match status" value="1"/>
</dbReference>
<accession>A0ABS4PSJ6</accession>
<evidence type="ECO:0000259" key="9">
    <source>
        <dbReference type="Pfam" id="PF02224"/>
    </source>
</evidence>
<dbReference type="InterPro" id="IPR027417">
    <property type="entry name" value="P-loop_NTPase"/>
</dbReference>
<dbReference type="PANTHER" id="PTHR21299:SF2">
    <property type="entry name" value="CYTIDYLATE KINASE"/>
    <property type="match status" value="1"/>
</dbReference>
<name>A0ABS4PSJ6_9PSEU</name>
<evidence type="ECO:0000256" key="3">
    <source>
        <dbReference type="ARBA" id="ARBA00022741"/>
    </source>
</evidence>
<dbReference type="CDD" id="cd02020">
    <property type="entry name" value="CMPK"/>
    <property type="match status" value="1"/>
</dbReference>
<dbReference type="PANTHER" id="PTHR21299">
    <property type="entry name" value="CYTIDYLATE KINASE/PANTOATE-BETA-ALANINE LIGASE"/>
    <property type="match status" value="1"/>
</dbReference>
<gene>
    <name evidence="8" type="primary">cmk</name>
    <name evidence="10" type="ORF">JOM49_003917</name>
</gene>
<keyword evidence="3 8" id="KW-0547">Nucleotide-binding</keyword>
<dbReference type="EMBL" id="JAGGMS010000001">
    <property type="protein sequence ID" value="MBP2182391.1"/>
    <property type="molecule type" value="Genomic_DNA"/>
</dbReference>
<dbReference type="GO" id="GO:0016301">
    <property type="term" value="F:kinase activity"/>
    <property type="evidence" value="ECO:0007669"/>
    <property type="project" value="UniProtKB-KW"/>
</dbReference>
<dbReference type="EC" id="2.7.4.25" evidence="8"/>
<evidence type="ECO:0000256" key="7">
    <source>
        <dbReference type="ARBA" id="ARBA00048478"/>
    </source>
</evidence>
<evidence type="ECO:0000313" key="10">
    <source>
        <dbReference type="EMBL" id="MBP2182391.1"/>
    </source>
</evidence>
<dbReference type="Proteomes" id="UP000741013">
    <property type="component" value="Unassembled WGS sequence"/>
</dbReference>
<evidence type="ECO:0000313" key="11">
    <source>
        <dbReference type="Proteomes" id="UP000741013"/>
    </source>
</evidence>
<evidence type="ECO:0000256" key="4">
    <source>
        <dbReference type="ARBA" id="ARBA00022777"/>
    </source>
</evidence>
<evidence type="ECO:0000256" key="8">
    <source>
        <dbReference type="HAMAP-Rule" id="MF_00238"/>
    </source>
</evidence>
<evidence type="ECO:0000256" key="1">
    <source>
        <dbReference type="ARBA" id="ARBA00009427"/>
    </source>
</evidence>
<keyword evidence="11" id="KW-1185">Reference proteome</keyword>
<comment type="subcellular location">
    <subcellularLocation>
        <location evidence="8">Cytoplasm</location>
    </subcellularLocation>
</comment>
<keyword evidence="8" id="KW-0963">Cytoplasm</keyword>
<evidence type="ECO:0000256" key="5">
    <source>
        <dbReference type="ARBA" id="ARBA00022840"/>
    </source>
</evidence>
<evidence type="ECO:0000256" key="6">
    <source>
        <dbReference type="ARBA" id="ARBA00047615"/>
    </source>
</evidence>
<proteinExistence type="inferred from homology"/>
<organism evidence="10 11">
    <name type="scientific">Amycolatopsis magusensis</name>
    <dbReference type="NCBI Taxonomy" id="882444"/>
    <lineage>
        <taxon>Bacteria</taxon>
        <taxon>Bacillati</taxon>
        <taxon>Actinomycetota</taxon>
        <taxon>Actinomycetes</taxon>
        <taxon>Pseudonocardiales</taxon>
        <taxon>Pseudonocardiaceae</taxon>
        <taxon>Amycolatopsis</taxon>
    </lineage>
</organism>
<dbReference type="InterPro" id="IPR003136">
    <property type="entry name" value="Cytidylate_kin"/>
</dbReference>